<dbReference type="InterPro" id="IPR010349">
    <property type="entry name" value="Asparaginase_II"/>
</dbReference>
<evidence type="ECO:0000313" key="1">
    <source>
        <dbReference type="EMBL" id="ABP52800.1"/>
    </source>
</evidence>
<organism evidence="1 2">
    <name type="scientific">Salinispora tropica (strain ATCC BAA-916 / DSM 44818 / JCM 13857 / NBRC 105044 / CNB-440)</name>
    <dbReference type="NCBI Taxonomy" id="369723"/>
    <lineage>
        <taxon>Bacteria</taxon>
        <taxon>Bacillati</taxon>
        <taxon>Actinomycetota</taxon>
        <taxon>Actinomycetes</taxon>
        <taxon>Micromonosporales</taxon>
        <taxon>Micromonosporaceae</taxon>
        <taxon>Salinispora</taxon>
    </lineage>
</organism>
<dbReference type="eggNOG" id="COG4448">
    <property type="taxonomic scope" value="Bacteria"/>
</dbReference>
<dbReference type="PATRIC" id="fig|369723.5.peg.324"/>
<reference evidence="2" key="1">
    <citation type="journal article" date="2007" name="Proc. Natl. Acad. Sci. U.S.A.">
        <title>Genome sequencing reveals complex secondary metabolome in the marine actinomycete Salinispora tropica.</title>
        <authorList>
            <person name="Udwary D.W."/>
            <person name="Zeigler L."/>
            <person name="Asolkar R.N."/>
            <person name="Singan V."/>
            <person name="Lapidus A."/>
            <person name="Fenical W."/>
            <person name="Jensen P.R."/>
            <person name="Moore B.S."/>
        </authorList>
    </citation>
    <scope>NUCLEOTIDE SEQUENCE [LARGE SCALE GENOMIC DNA]</scope>
    <source>
        <strain evidence="2">ATCC BAA-916 / DSM 44818 / CNB-440</strain>
    </source>
</reference>
<proteinExistence type="predicted"/>
<sequence>MAFPIPWLPVGWTFPTGGNVHAVGKTYEGGVPLVEVVRSGFVEGVHRGSVVALDATGAAVARAGDVTSPIFPRSSNKPLQTVGMIRAGLRLTDPADLALVSASHEGEDFHRARVGGLLARSGLDESALHCPPDLPADEEARAAVLRAGGGPTRIQMNCSGKHSGMLLTCQAAGWPVEGYWRSEHPLQERLRAVVEEFADEPVTAIGIDGCGAPVLAVSLSGLAMAYLRLVQAEPGSPGRAVADSMRAHPEIIGGTRADDSRVMRAVPGLLAKIGVEGVIAAAVPGVGAVALKIDDGAGRARMPVLVSALRRLGVTAPALAEFAEVPLLGGGQPVGLVRSLW</sequence>
<dbReference type="HOGENOM" id="CLU_062004_0_0_11"/>
<dbReference type="EMBL" id="CP000667">
    <property type="protein sequence ID" value="ABP52800.1"/>
    <property type="molecule type" value="Genomic_DNA"/>
</dbReference>
<dbReference type="PANTHER" id="PTHR42110:SF1">
    <property type="entry name" value="L-ASPARAGINASE, PUTATIVE (AFU_ORTHOLOGUE AFUA_3G11890)-RELATED"/>
    <property type="match status" value="1"/>
</dbReference>
<accession>A4X1Q0</accession>
<dbReference type="KEGG" id="stp:Strop_0315"/>
<dbReference type="PANTHER" id="PTHR42110">
    <property type="entry name" value="L-ASPARAGINASE, PUTATIVE (AFU_ORTHOLOGUE AFUA_3G11890)-RELATED"/>
    <property type="match status" value="1"/>
</dbReference>
<gene>
    <name evidence="1" type="ordered locus">Strop_0315</name>
</gene>
<dbReference type="Proteomes" id="UP000000235">
    <property type="component" value="Chromosome"/>
</dbReference>
<protein>
    <submittedName>
        <fullName evidence="1">L-asparaginase II</fullName>
    </submittedName>
</protein>
<dbReference type="Pfam" id="PF06089">
    <property type="entry name" value="Asparaginase_II"/>
    <property type="match status" value="1"/>
</dbReference>
<name>A4X1Q0_SALTO</name>
<keyword evidence="2" id="KW-1185">Reference proteome</keyword>
<evidence type="ECO:0000313" key="2">
    <source>
        <dbReference type="Proteomes" id="UP000000235"/>
    </source>
</evidence>
<dbReference type="AlphaFoldDB" id="A4X1Q0"/>
<dbReference type="STRING" id="369723.Strop_0315"/>